<feature type="non-terminal residue" evidence="7">
    <location>
        <position position="136"/>
    </location>
</feature>
<dbReference type="InterPro" id="IPR030374">
    <property type="entry name" value="PABS"/>
</dbReference>
<evidence type="ECO:0000313" key="7">
    <source>
        <dbReference type="EMBL" id="MDT0478490.1"/>
    </source>
</evidence>
<feature type="transmembrane region" description="Helical" evidence="5">
    <location>
        <begin position="6"/>
        <end position="27"/>
    </location>
</feature>
<dbReference type="PROSITE" id="PS51006">
    <property type="entry name" value="PABS_2"/>
    <property type="match status" value="1"/>
</dbReference>
<dbReference type="Gene3D" id="3.40.50.150">
    <property type="entry name" value="Vaccinia Virus protein VP39"/>
    <property type="match status" value="1"/>
</dbReference>
<keyword evidence="8" id="KW-1185">Reference proteome</keyword>
<accession>A0ABU2UYW5</accession>
<proteinExistence type="inferred from homology"/>
<evidence type="ECO:0000313" key="8">
    <source>
        <dbReference type="Proteomes" id="UP001180489"/>
    </source>
</evidence>
<dbReference type="InterPro" id="IPR029063">
    <property type="entry name" value="SAM-dependent_MTases_sf"/>
</dbReference>
<keyword evidence="5" id="KW-1133">Transmembrane helix</keyword>
<feature type="domain" description="PABS" evidence="6">
    <location>
        <begin position="18"/>
        <end position="136"/>
    </location>
</feature>
<sequence length="136" mass="15013">LTPRSRRVLLLVNVSVIAVLATATFLVDDFERAARRAVYGYHVRVAVQTGVQEVVVTGTDRDSLGLYLDGRLRVSARDEHRYHEALVHPAMNGPRARVLVLGGGDGLAAREVLRYRDVRSVTVVEIDPAVTRLART</sequence>
<comment type="similarity">
    <text evidence="1">Belongs to the spermidine/spermine synthase family.</text>
</comment>
<evidence type="ECO:0000259" key="6">
    <source>
        <dbReference type="PROSITE" id="PS51006"/>
    </source>
</evidence>
<keyword evidence="5" id="KW-0812">Transmembrane</keyword>
<dbReference type="Pfam" id="PF01564">
    <property type="entry name" value="Spermine_synth"/>
    <property type="match status" value="1"/>
</dbReference>
<keyword evidence="5" id="KW-0472">Membrane</keyword>
<dbReference type="PANTHER" id="PTHR43317:SF1">
    <property type="entry name" value="THERMOSPERMINE SYNTHASE ACAULIS5"/>
    <property type="match status" value="1"/>
</dbReference>
<dbReference type="InterPro" id="IPR030373">
    <property type="entry name" value="PABS_CS"/>
</dbReference>
<organism evidence="7 8">
    <name type="scientific">Streptomyces hintoniae</name>
    <dbReference type="NCBI Taxonomy" id="3075521"/>
    <lineage>
        <taxon>Bacteria</taxon>
        <taxon>Bacillati</taxon>
        <taxon>Actinomycetota</taxon>
        <taxon>Actinomycetes</taxon>
        <taxon>Kitasatosporales</taxon>
        <taxon>Streptomycetaceae</taxon>
        <taxon>Streptomyces</taxon>
    </lineage>
</organism>
<evidence type="ECO:0000256" key="5">
    <source>
        <dbReference type="SAM" id="Phobius"/>
    </source>
</evidence>
<dbReference type="SUPFAM" id="SSF53335">
    <property type="entry name" value="S-adenosyl-L-methionine-dependent methyltransferases"/>
    <property type="match status" value="1"/>
</dbReference>
<dbReference type="PROSITE" id="PS01330">
    <property type="entry name" value="PABS_1"/>
    <property type="match status" value="1"/>
</dbReference>
<dbReference type="Proteomes" id="UP001180489">
    <property type="component" value="Unassembled WGS sequence"/>
</dbReference>
<name>A0ABU2UYW5_9ACTN</name>
<gene>
    <name evidence="7" type="ORF">RM863_40945</name>
</gene>
<keyword evidence="2 4" id="KW-0808">Transferase</keyword>
<evidence type="ECO:0000256" key="4">
    <source>
        <dbReference type="PROSITE-ProRule" id="PRU00354"/>
    </source>
</evidence>
<comment type="caution">
    <text evidence="4">Lacks conserved residue(s) required for the propagation of feature annotation.</text>
</comment>
<reference evidence="7" key="1">
    <citation type="submission" date="2024-05" db="EMBL/GenBank/DDBJ databases">
        <title>30 novel species of actinomycetes from the DSMZ collection.</title>
        <authorList>
            <person name="Nouioui I."/>
        </authorList>
    </citation>
    <scope>NUCLEOTIDE SEQUENCE</scope>
    <source>
        <strain evidence="7">DSM 41014</strain>
    </source>
</reference>
<comment type="caution">
    <text evidence="7">The sequence shown here is derived from an EMBL/GenBank/DDBJ whole genome shotgun (WGS) entry which is preliminary data.</text>
</comment>
<dbReference type="EMBL" id="JAVRFF010000536">
    <property type="protein sequence ID" value="MDT0478490.1"/>
    <property type="molecule type" value="Genomic_DNA"/>
</dbReference>
<feature type="non-terminal residue" evidence="7">
    <location>
        <position position="1"/>
    </location>
</feature>
<protein>
    <submittedName>
        <fullName evidence="7">Spermidine synthase</fullName>
    </submittedName>
</protein>
<dbReference type="PANTHER" id="PTHR43317">
    <property type="entry name" value="THERMOSPERMINE SYNTHASE ACAULIS5"/>
    <property type="match status" value="1"/>
</dbReference>
<evidence type="ECO:0000256" key="2">
    <source>
        <dbReference type="ARBA" id="ARBA00022679"/>
    </source>
</evidence>
<evidence type="ECO:0000256" key="3">
    <source>
        <dbReference type="ARBA" id="ARBA00023115"/>
    </source>
</evidence>
<evidence type="ECO:0000256" key="1">
    <source>
        <dbReference type="ARBA" id="ARBA00007867"/>
    </source>
</evidence>
<keyword evidence="3 4" id="KW-0620">Polyamine biosynthesis</keyword>